<keyword evidence="2" id="KW-1185">Reference proteome</keyword>
<evidence type="ECO:0000313" key="1">
    <source>
        <dbReference type="EMBL" id="KAJ1935490.1"/>
    </source>
</evidence>
<protein>
    <submittedName>
        <fullName evidence="1">Uncharacterized protein</fullName>
    </submittedName>
</protein>
<accession>A0ACC1J2R9</accession>
<proteinExistence type="predicted"/>
<organism evidence="1 2">
    <name type="scientific">Linderina macrospora</name>
    <dbReference type="NCBI Taxonomy" id="4868"/>
    <lineage>
        <taxon>Eukaryota</taxon>
        <taxon>Fungi</taxon>
        <taxon>Fungi incertae sedis</taxon>
        <taxon>Zoopagomycota</taxon>
        <taxon>Kickxellomycotina</taxon>
        <taxon>Kickxellomycetes</taxon>
        <taxon>Kickxellales</taxon>
        <taxon>Kickxellaceae</taxon>
        <taxon>Linderina</taxon>
    </lineage>
</organism>
<feature type="non-terminal residue" evidence="1">
    <location>
        <position position="425"/>
    </location>
</feature>
<evidence type="ECO:0000313" key="2">
    <source>
        <dbReference type="Proteomes" id="UP001150603"/>
    </source>
</evidence>
<reference evidence="1" key="1">
    <citation type="submission" date="2022-07" db="EMBL/GenBank/DDBJ databases">
        <title>Phylogenomic reconstructions and comparative analyses of Kickxellomycotina fungi.</title>
        <authorList>
            <person name="Reynolds N.K."/>
            <person name="Stajich J.E."/>
            <person name="Barry K."/>
            <person name="Grigoriev I.V."/>
            <person name="Crous P."/>
            <person name="Smith M.E."/>
        </authorList>
    </citation>
    <scope>NUCLEOTIDE SEQUENCE</scope>
    <source>
        <strain evidence="1">NRRL 5244</strain>
    </source>
</reference>
<dbReference type="Proteomes" id="UP001150603">
    <property type="component" value="Unassembled WGS sequence"/>
</dbReference>
<sequence length="425" mass="47058">MRLFDAQTEAHNTHGMVWLSWADCRNLLEAFRHFEYVDSRGRPTPLVDGYASRLTGGEHKVAASAAGKWWWKWGGSSENDDDDEEEGAMRRAAWDLISSVFARATALQITAEAEEVSESDAQAVLTWFPRLEYLEIQGIPRKALLFWETWLPERVSCLVVQYAGVDLADILDIGAESDQKWQHLALLDLSGNLGISLSPFKELLASQLPNLERLSLASCELTQIPDALTKLYKLGWLDLHNNAIGNTSDISLRLGNIRRLNLSANQLSSLAGMQRLWALEQLDISDNQIANWDAVAAMRNLPSLRALNVAGNPFATDCSSYRAQIFAAFDHRDIGLLLDGAPPSASERKEMARIPRLATGHSASTVRASEAPLTKGRRPKVALIEESLEDEVEPDTGDQEQPDNTLSAAEPMPPLEKPPRVLRAS</sequence>
<gene>
    <name evidence="1" type="ORF">FBU59_005368</name>
</gene>
<comment type="caution">
    <text evidence="1">The sequence shown here is derived from an EMBL/GenBank/DDBJ whole genome shotgun (WGS) entry which is preliminary data.</text>
</comment>
<dbReference type="EMBL" id="JANBPW010004232">
    <property type="protein sequence ID" value="KAJ1935490.1"/>
    <property type="molecule type" value="Genomic_DNA"/>
</dbReference>
<name>A0ACC1J2R9_9FUNG</name>